<proteinExistence type="inferred from homology"/>
<gene>
    <name evidence="3" type="ORF">K8W16_04040</name>
</gene>
<organism evidence="3 4">
    <name type="scientific">Mailhella massiliensis</name>
    <dbReference type="NCBI Taxonomy" id="1903261"/>
    <lineage>
        <taxon>Bacteria</taxon>
        <taxon>Pseudomonadati</taxon>
        <taxon>Thermodesulfobacteriota</taxon>
        <taxon>Desulfovibrionia</taxon>
        <taxon>Desulfovibrionales</taxon>
        <taxon>Desulfovibrionaceae</taxon>
        <taxon>Mailhella</taxon>
    </lineage>
</organism>
<dbReference type="EMBL" id="DYZA01000075">
    <property type="protein sequence ID" value="HJD96800.1"/>
    <property type="molecule type" value="Genomic_DNA"/>
</dbReference>
<dbReference type="AlphaFoldDB" id="A0A921DQR2"/>
<evidence type="ECO:0000256" key="2">
    <source>
        <dbReference type="ARBA" id="ARBA00023186"/>
    </source>
</evidence>
<accession>A0A921DQR2</accession>
<dbReference type="GO" id="GO:0016151">
    <property type="term" value="F:nickel cation binding"/>
    <property type="evidence" value="ECO:0007669"/>
    <property type="project" value="InterPro"/>
</dbReference>
<dbReference type="InterPro" id="IPR002669">
    <property type="entry name" value="UreD"/>
</dbReference>
<evidence type="ECO:0000313" key="3">
    <source>
        <dbReference type="EMBL" id="HJD96800.1"/>
    </source>
</evidence>
<reference evidence="3" key="2">
    <citation type="submission" date="2021-09" db="EMBL/GenBank/DDBJ databases">
        <authorList>
            <person name="Gilroy R."/>
        </authorList>
    </citation>
    <scope>NUCLEOTIDE SEQUENCE</scope>
    <source>
        <strain evidence="3">ChiGjej2B2-19336</strain>
    </source>
</reference>
<dbReference type="RefSeq" id="WP_304121360.1">
    <property type="nucleotide sequence ID" value="NZ_DYZA01000075.1"/>
</dbReference>
<evidence type="ECO:0000256" key="1">
    <source>
        <dbReference type="ARBA" id="ARBA00007177"/>
    </source>
</evidence>
<dbReference type="Proteomes" id="UP000698963">
    <property type="component" value="Unassembled WGS sequence"/>
</dbReference>
<keyword evidence="2" id="KW-0143">Chaperone</keyword>
<evidence type="ECO:0000313" key="4">
    <source>
        <dbReference type="Proteomes" id="UP000698963"/>
    </source>
</evidence>
<dbReference type="HAMAP" id="MF_01384">
    <property type="entry name" value="UreD"/>
    <property type="match status" value="1"/>
</dbReference>
<sequence>MAEAGTLRSPEKGFFPDCSSFAAAKKALSYLEAGAEECFPYRDEPPQMKSGAVGKVGYLRLDFRRDERLCRTVLADLDRRAPLLAQKALYWDQSQPDLACVITIESTGCIVQGDRLALEVRAGRDAHALVTTQSATKVHVMEHNHASLLQHFTLEEGSWLEYVPDPLILHRHARFLQDTWVTLPASAAFVYGEILMPGRRWHHAEEQFGFDLYSSGFHVFRAGEKEPLFEERLVLEPEKTSFCNVGVMAGYAVFGNMFALVPERFLPEIREEAGSGVEKDLAFGALALPGQAGLAFRVLGRSVEGVQAKMREFRSLVREKVLGRALPSEFLWR</sequence>
<dbReference type="Pfam" id="PF01774">
    <property type="entry name" value="UreD"/>
    <property type="match status" value="1"/>
</dbReference>
<protein>
    <submittedName>
        <fullName evidence="3">Urease accessory protein UreD</fullName>
    </submittedName>
</protein>
<name>A0A921DQR2_9BACT</name>
<reference evidence="3" key="1">
    <citation type="journal article" date="2021" name="PeerJ">
        <title>Extensive microbial diversity within the chicken gut microbiome revealed by metagenomics and culture.</title>
        <authorList>
            <person name="Gilroy R."/>
            <person name="Ravi A."/>
            <person name="Getino M."/>
            <person name="Pursley I."/>
            <person name="Horton D.L."/>
            <person name="Alikhan N.F."/>
            <person name="Baker D."/>
            <person name="Gharbi K."/>
            <person name="Hall N."/>
            <person name="Watson M."/>
            <person name="Adriaenssens E.M."/>
            <person name="Foster-Nyarko E."/>
            <person name="Jarju S."/>
            <person name="Secka A."/>
            <person name="Antonio M."/>
            <person name="Oren A."/>
            <person name="Chaudhuri R.R."/>
            <person name="La Ragione R."/>
            <person name="Hildebrand F."/>
            <person name="Pallen M.J."/>
        </authorList>
    </citation>
    <scope>NUCLEOTIDE SEQUENCE</scope>
    <source>
        <strain evidence="3">ChiGjej2B2-19336</strain>
    </source>
</reference>
<dbReference type="PANTHER" id="PTHR33643">
    <property type="entry name" value="UREASE ACCESSORY PROTEIN D"/>
    <property type="match status" value="1"/>
</dbReference>
<comment type="caution">
    <text evidence="3">The sequence shown here is derived from an EMBL/GenBank/DDBJ whole genome shotgun (WGS) entry which is preliminary data.</text>
</comment>
<comment type="similarity">
    <text evidence="1">Belongs to the UreD family.</text>
</comment>
<dbReference type="PANTHER" id="PTHR33643:SF1">
    <property type="entry name" value="UREASE ACCESSORY PROTEIN D"/>
    <property type="match status" value="1"/>
</dbReference>